<evidence type="ECO:0000256" key="7">
    <source>
        <dbReference type="PROSITE-ProRule" id="PRU00473"/>
    </source>
</evidence>
<evidence type="ECO:0000313" key="12">
    <source>
        <dbReference type="Proteomes" id="UP000325755"/>
    </source>
</evidence>
<dbReference type="Pfam" id="PF13677">
    <property type="entry name" value="MotB_plug"/>
    <property type="match status" value="1"/>
</dbReference>
<protein>
    <submittedName>
        <fullName evidence="11">OmpA family protein</fullName>
    </submittedName>
</protein>
<evidence type="ECO:0000256" key="4">
    <source>
        <dbReference type="ARBA" id="ARBA00022692"/>
    </source>
</evidence>
<evidence type="ECO:0000313" key="11">
    <source>
        <dbReference type="EMBL" id="QFY42428.1"/>
    </source>
</evidence>
<evidence type="ECO:0000256" key="9">
    <source>
        <dbReference type="SAM" id="Phobius"/>
    </source>
</evidence>
<keyword evidence="12" id="KW-1185">Reference proteome</keyword>
<organism evidence="11 12">
    <name type="scientific">Candidatus Methylospira mobilis</name>
    <dbReference type="NCBI Taxonomy" id="1808979"/>
    <lineage>
        <taxon>Bacteria</taxon>
        <taxon>Pseudomonadati</taxon>
        <taxon>Pseudomonadota</taxon>
        <taxon>Gammaproteobacteria</taxon>
        <taxon>Methylococcales</taxon>
        <taxon>Methylococcaceae</taxon>
        <taxon>Candidatus Methylospira</taxon>
    </lineage>
</organism>
<feature type="domain" description="OmpA-like" evidence="10">
    <location>
        <begin position="198"/>
        <end position="318"/>
    </location>
</feature>
<comment type="similarity">
    <text evidence="2">Belongs to the MotB family.</text>
</comment>
<accession>A0A5Q0BJT9</accession>
<dbReference type="PANTHER" id="PTHR30329:SF20">
    <property type="entry name" value="EXPORTED PROTEIN"/>
    <property type="match status" value="1"/>
</dbReference>
<keyword evidence="5 9" id="KW-1133">Transmembrane helix</keyword>
<dbReference type="PROSITE" id="PS51123">
    <property type="entry name" value="OMPA_2"/>
    <property type="match status" value="1"/>
</dbReference>
<feature type="transmembrane region" description="Helical" evidence="9">
    <location>
        <begin position="20"/>
        <end position="37"/>
    </location>
</feature>
<evidence type="ECO:0000256" key="5">
    <source>
        <dbReference type="ARBA" id="ARBA00022989"/>
    </source>
</evidence>
<dbReference type="EMBL" id="CP044205">
    <property type="protein sequence ID" value="QFY42428.1"/>
    <property type="molecule type" value="Genomic_DNA"/>
</dbReference>
<reference evidence="11 12" key="1">
    <citation type="submission" date="2019-09" db="EMBL/GenBank/DDBJ databases">
        <title>Ecophysiology of the spiral-shaped methanotroph Methylospira mobilis as revealed by the complete genome sequence.</title>
        <authorList>
            <person name="Oshkin I.Y."/>
            <person name="Dedysh S.N."/>
            <person name="Miroshnikov K."/>
            <person name="Danilova O.V."/>
            <person name="Hakobyan A."/>
            <person name="Liesack W."/>
        </authorList>
    </citation>
    <scope>NUCLEOTIDE SEQUENCE [LARGE SCALE GENOMIC DNA]</scope>
    <source>
        <strain evidence="11 12">Shm1</strain>
    </source>
</reference>
<dbReference type="SUPFAM" id="SSF103088">
    <property type="entry name" value="OmpA-like"/>
    <property type="match status" value="1"/>
</dbReference>
<dbReference type="Pfam" id="PF00691">
    <property type="entry name" value="OmpA"/>
    <property type="match status" value="1"/>
</dbReference>
<dbReference type="InterPro" id="IPR006665">
    <property type="entry name" value="OmpA-like"/>
</dbReference>
<evidence type="ECO:0000259" key="10">
    <source>
        <dbReference type="PROSITE" id="PS51123"/>
    </source>
</evidence>
<evidence type="ECO:0000256" key="8">
    <source>
        <dbReference type="SAM" id="MobiDB-lite"/>
    </source>
</evidence>
<dbReference type="OrthoDB" id="9815217at2"/>
<dbReference type="InParanoid" id="A0A5Q0BJT9"/>
<dbReference type="InterPro" id="IPR036737">
    <property type="entry name" value="OmpA-like_sf"/>
</dbReference>
<dbReference type="Proteomes" id="UP000325755">
    <property type="component" value="Chromosome"/>
</dbReference>
<feature type="region of interest" description="Disordered" evidence="8">
    <location>
        <begin position="285"/>
        <end position="351"/>
    </location>
</feature>
<evidence type="ECO:0000256" key="6">
    <source>
        <dbReference type="ARBA" id="ARBA00023136"/>
    </source>
</evidence>
<dbReference type="CDD" id="cd07185">
    <property type="entry name" value="OmpA_C-like"/>
    <property type="match status" value="1"/>
</dbReference>
<dbReference type="Gene3D" id="3.30.1330.60">
    <property type="entry name" value="OmpA-like domain"/>
    <property type="match status" value="1"/>
</dbReference>
<evidence type="ECO:0000256" key="2">
    <source>
        <dbReference type="ARBA" id="ARBA00008914"/>
    </source>
</evidence>
<comment type="subcellular location">
    <subcellularLocation>
        <location evidence="1">Cell membrane</location>
        <topology evidence="1">Single-pass membrane protein</topology>
    </subcellularLocation>
</comment>
<dbReference type="RefSeq" id="WP_153248423.1">
    <property type="nucleotide sequence ID" value="NZ_CP044205.1"/>
</dbReference>
<feature type="region of interest" description="Disordered" evidence="8">
    <location>
        <begin position="108"/>
        <end position="172"/>
    </location>
</feature>
<dbReference type="AlphaFoldDB" id="A0A5Q0BJT9"/>
<evidence type="ECO:0000256" key="3">
    <source>
        <dbReference type="ARBA" id="ARBA00022475"/>
    </source>
</evidence>
<dbReference type="KEGG" id="mmob:F6R98_07145"/>
<name>A0A5Q0BJT9_9GAMM</name>
<dbReference type="InterPro" id="IPR025713">
    <property type="entry name" value="MotB-like_N_dom"/>
</dbReference>
<feature type="compositionally biased region" description="Polar residues" evidence="8">
    <location>
        <begin position="323"/>
        <end position="344"/>
    </location>
</feature>
<feature type="compositionally biased region" description="Pro residues" evidence="8">
    <location>
        <begin position="141"/>
        <end position="150"/>
    </location>
</feature>
<dbReference type="InterPro" id="IPR050330">
    <property type="entry name" value="Bact_OuterMem_StrucFunc"/>
</dbReference>
<sequence>MARKEYEEEHDNPDRWVMPYADLSTLLFALFVVMYSVSSVNEVKYRILTTSVLNAFGQAPPPAAALPIPKPELELAPATSNEPAATLNETVASAVAPENVMLQMSKTLSQNPQPESGAGKGNNAPGAPALPGGDNLISIQPPLPAEPPGGGPSANNAAQQEEEETEQIKQQMDGVANDIRSALASMIKGGSVSVTRSNRGVRIEINASVLFTPGGYKLTEESIRALSATSQILAQKNYTIQVDGYTDNVPIKNSIFPSNWELSAARAGAVVRLFTQNGIADERLTATGHSANDPVQSNETAEGRAKNRRVTVGIMSPHITSPIVMQSPESQNSTIDSESPNSGSPAAKPNL</sequence>
<dbReference type="GO" id="GO:0005886">
    <property type="term" value="C:plasma membrane"/>
    <property type="evidence" value="ECO:0007669"/>
    <property type="project" value="UniProtKB-SubCell"/>
</dbReference>
<gene>
    <name evidence="11" type="ORF">F6R98_07145</name>
</gene>
<keyword evidence="4 9" id="KW-0812">Transmembrane</keyword>
<keyword evidence="3" id="KW-1003">Cell membrane</keyword>
<proteinExistence type="inferred from homology"/>
<dbReference type="PANTHER" id="PTHR30329">
    <property type="entry name" value="STATOR ELEMENT OF FLAGELLAR MOTOR COMPLEX"/>
    <property type="match status" value="1"/>
</dbReference>
<feature type="compositionally biased region" description="Low complexity" evidence="8">
    <location>
        <begin position="121"/>
        <end position="135"/>
    </location>
</feature>
<evidence type="ECO:0000256" key="1">
    <source>
        <dbReference type="ARBA" id="ARBA00004162"/>
    </source>
</evidence>
<feature type="compositionally biased region" description="Polar residues" evidence="8">
    <location>
        <begin position="287"/>
        <end position="300"/>
    </location>
</feature>
<keyword evidence="6 7" id="KW-0472">Membrane</keyword>